<keyword evidence="2" id="KW-1185">Reference proteome</keyword>
<dbReference type="KEGG" id="lsf:I8J32_002805"/>
<proteinExistence type="predicted"/>
<protein>
    <submittedName>
        <fullName evidence="1">Uncharacterized protein</fullName>
    </submittedName>
</protein>
<sequence>MAAGVDVNGVYRTGAARLLLLLLAVTGAGCMQSTPGAPCHSVTELMGQAATLAGQSVTVCGHVNGATRSQLVLTQAVEPPVSLRLAIDPAAAEQPDIAALLRAVDARTAAGGNGGIEARVTGVLAAADANGPSLKVVSVADVKTR</sequence>
<dbReference type="RefSeq" id="WP_200615326.1">
    <property type="nucleotide sequence ID" value="NZ_CP071518.1"/>
</dbReference>
<evidence type="ECO:0000313" key="2">
    <source>
        <dbReference type="Proteomes" id="UP000639274"/>
    </source>
</evidence>
<dbReference type="AlphaFoldDB" id="A0A974Y1V5"/>
<gene>
    <name evidence="1" type="ORF">I8J32_002805</name>
</gene>
<name>A0A974Y1V5_9GAMM</name>
<dbReference type="EMBL" id="CP071518">
    <property type="protein sequence ID" value="QSX78870.1"/>
    <property type="molecule type" value="Genomic_DNA"/>
</dbReference>
<reference evidence="1 2" key="1">
    <citation type="submission" date="2021-03" db="EMBL/GenBank/DDBJ databases">
        <title>Lysobacter sp. nov. isolated from soil of gangwondo yeongwol, south Korea.</title>
        <authorList>
            <person name="Kim K.R."/>
            <person name="Kim K.H."/>
            <person name="Jeon C.O."/>
        </authorList>
    </citation>
    <scope>NUCLEOTIDE SEQUENCE [LARGE SCALE GENOMIC DNA]</scope>
    <source>
        <strain evidence="1 2">R19</strain>
    </source>
</reference>
<evidence type="ECO:0000313" key="1">
    <source>
        <dbReference type="EMBL" id="QSX78870.1"/>
    </source>
</evidence>
<accession>A0A974Y1V5</accession>
<dbReference type="Proteomes" id="UP000639274">
    <property type="component" value="Chromosome"/>
</dbReference>
<organism evidence="1 2">
    <name type="scientific">Agrilutibacter solisilvae</name>
    <dbReference type="NCBI Taxonomy" id="2763317"/>
    <lineage>
        <taxon>Bacteria</taxon>
        <taxon>Pseudomonadati</taxon>
        <taxon>Pseudomonadota</taxon>
        <taxon>Gammaproteobacteria</taxon>
        <taxon>Lysobacterales</taxon>
        <taxon>Lysobacteraceae</taxon>
        <taxon>Agrilutibacter</taxon>
    </lineage>
</organism>